<keyword evidence="3" id="KW-1185">Reference proteome</keyword>
<evidence type="ECO:0000313" key="2">
    <source>
        <dbReference type="EMBL" id="NMH27429.1"/>
    </source>
</evidence>
<dbReference type="AlphaFoldDB" id="A0A972FJY7"/>
<accession>A0A972FJY7</accession>
<evidence type="ECO:0000256" key="1">
    <source>
        <dbReference type="SAM" id="SignalP"/>
    </source>
</evidence>
<proteinExistence type="predicted"/>
<gene>
    <name evidence="2" type="ORF">G6047_05235</name>
</gene>
<name>A0A972FJY7_9FLAO</name>
<dbReference type="Proteomes" id="UP000712080">
    <property type="component" value="Unassembled WGS sequence"/>
</dbReference>
<feature type="signal peptide" evidence="1">
    <location>
        <begin position="1"/>
        <end position="22"/>
    </location>
</feature>
<reference evidence="2" key="1">
    <citation type="submission" date="2020-02" db="EMBL/GenBank/DDBJ databases">
        <title>Flavobacterium sp. genome.</title>
        <authorList>
            <person name="Jung H.S."/>
            <person name="Baek J.H."/>
            <person name="Jeon C.O."/>
        </authorList>
    </citation>
    <scope>NUCLEOTIDE SEQUENCE</scope>
    <source>
        <strain evidence="2">SE-s28</strain>
    </source>
</reference>
<dbReference type="RefSeq" id="WP_169526427.1">
    <property type="nucleotide sequence ID" value="NZ_JAAMPU010000100.1"/>
</dbReference>
<feature type="chain" id="PRO_5036718478" description="DUF4251 domain-containing protein" evidence="1">
    <location>
        <begin position="23"/>
        <end position="139"/>
    </location>
</feature>
<protein>
    <recommendedName>
        <fullName evidence="4">DUF4251 domain-containing protein</fullName>
    </recommendedName>
</protein>
<sequence>MKTLITLIFASVALLTATVGQAQENEYRKELDAVFNSFKNKNYSLLKPIVDDQVKINPNIPVGMNDMVIPQVIAQLPSPQSYKVIKTEKVGGGYKFTVEYSYKERNARLQYFTFNEKRKIVDLDVLGDATTVEASIGTN</sequence>
<evidence type="ECO:0000313" key="3">
    <source>
        <dbReference type="Proteomes" id="UP000712080"/>
    </source>
</evidence>
<keyword evidence="1" id="KW-0732">Signal</keyword>
<dbReference type="EMBL" id="JAAMPU010000100">
    <property type="protein sequence ID" value="NMH27429.1"/>
    <property type="molecule type" value="Genomic_DNA"/>
</dbReference>
<organism evidence="2 3">
    <name type="scientific">Flavobacterium silvaticum</name>
    <dbReference type="NCBI Taxonomy" id="1852020"/>
    <lineage>
        <taxon>Bacteria</taxon>
        <taxon>Pseudomonadati</taxon>
        <taxon>Bacteroidota</taxon>
        <taxon>Flavobacteriia</taxon>
        <taxon>Flavobacteriales</taxon>
        <taxon>Flavobacteriaceae</taxon>
        <taxon>Flavobacterium</taxon>
    </lineage>
</organism>
<comment type="caution">
    <text evidence="2">The sequence shown here is derived from an EMBL/GenBank/DDBJ whole genome shotgun (WGS) entry which is preliminary data.</text>
</comment>
<evidence type="ECO:0008006" key="4">
    <source>
        <dbReference type="Google" id="ProtNLM"/>
    </source>
</evidence>